<keyword evidence="2" id="KW-1185">Reference proteome</keyword>
<sequence length="133" mass="15403">MLRQTRRVINTSCFVLGVSRLMECRRAISDINLKTYSFANGRRTCDVRLTADIRRLYPYDSLVKVTNTHGLHIKDSSDRGKSTMTCDLDIELYCRVRGTSYKHEYTGATKRYMIRKRLSKSDGAAESYLYQQA</sequence>
<name>A0A7M7JW54_VARDE</name>
<protein>
    <submittedName>
        <fullName evidence="1">Uncharacterized protein</fullName>
    </submittedName>
</protein>
<organism evidence="1 2">
    <name type="scientific">Varroa destructor</name>
    <name type="common">Honeybee mite</name>
    <dbReference type="NCBI Taxonomy" id="109461"/>
    <lineage>
        <taxon>Eukaryota</taxon>
        <taxon>Metazoa</taxon>
        <taxon>Ecdysozoa</taxon>
        <taxon>Arthropoda</taxon>
        <taxon>Chelicerata</taxon>
        <taxon>Arachnida</taxon>
        <taxon>Acari</taxon>
        <taxon>Parasitiformes</taxon>
        <taxon>Mesostigmata</taxon>
        <taxon>Gamasina</taxon>
        <taxon>Dermanyssoidea</taxon>
        <taxon>Varroidae</taxon>
        <taxon>Varroa</taxon>
    </lineage>
</organism>
<proteinExistence type="predicted"/>
<dbReference type="InParanoid" id="A0A7M7JW54"/>
<dbReference type="RefSeq" id="XP_022657991.1">
    <property type="nucleotide sequence ID" value="XM_022802256.1"/>
</dbReference>
<dbReference type="AlphaFoldDB" id="A0A7M7JW54"/>
<dbReference type="EnsemblMetazoa" id="XM_022802256">
    <property type="protein sequence ID" value="XP_022657991"/>
    <property type="gene ID" value="LOC111248988"/>
</dbReference>
<dbReference type="Proteomes" id="UP000594260">
    <property type="component" value="Unplaced"/>
</dbReference>
<dbReference type="GeneID" id="111248988"/>
<accession>A0A7M7JW54</accession>
<evidence type="ECO:0000313" key="2">
    <source>
        <dbReference type="Proteomes" id="UP000594260"/>
    </source>
</evidence>
<reference evidence="1" key="1">
    <citation type="submission" date="2021-01" db="UniProtKB">
        <authorList>
            <consortium name="EnsemblMetazoa"/>
        </authorList>
    </citation>
    <scope>IDENTIFICATION</scope>
</reference>
<dbReference type="KEGG" id="vde:111248988"/>
<evidence type="ECO:0000313" key="1">
    <source>
        <dbReference type="EnsemblMetazoa" id="XP_022657991"/>
    </source>
</evidence>